<keyword evidence="3" id="KW-1185">Reference proteome</keyword>
<evidence type="ECO:0000313" key="3">
    <source>
        <dbReference type="Proteomes" id="UP000680815"/>
    </source>
</evidence>
<sequence length="162" mass="17274">MAHAPPATRRDALKQGILGLLGVLLFSVGIATMVGSELPGIRDDLAVREAARPIAGLRVVEGRCRSRLMLIQSCDVTLAWTGKDGSGTRRLSYTFVEPHAGDWSVQAVADPARPQLVTTDLGLDRLTNRIVSLAGLALAGLLLIVGCLLMIVRALRWRQAAG</sequence>
<organism evidence="2 3">
    <name type="scientific">Roseomonas nitratireducens</name>
    <dbReference type="NCBI Taxonomy" id="2820810"/>
    <lineage>
        <taxon>Bacteria</taxon>
        <taxon>Pseudomonadati</taxon>
        <taxon>Pseudomonadota</taxon>
        <taxon>Alphaproteobacteria</taxon>
        <taxon>Acetobacterales</taxon>
        <taxon>Roseomonadaceae</taxon>
        <taxon>Roseomonas</taxon>
    </lineage>
</organism>
<proteinExistence type="predicted"/>
<comment type="caution">
    <text evidence="2">The sequence shown here is derived from an EMBL/GenBank/DDBJ whole genome shotgun (WGS) entry which is preliminary data.</text>
</comment>
<dbReference type="Proteomes" id="UP000680815">
    <property type="component" value="Unassembled WGS sequence"/>
</dbReference>
<accession>A0ABS4AP18</accession>
<keyword evidence="1" id="KW-1133">Transmembrane helix</keyword>
<keyword evidence="1" id="KW-0812">Transmembrane</keyword>
<keyword evidence="1" id="KW-0472">Membrane</keyword>
<gene>
    <name evidence="2" type="ORF">J5Y09_04215</name>
</gene>
<name>A0ABS4AP18_9PROT</name>
<reference evidence="2 3" key="1">
    <citation type="submission" date="2021-03" db="EMBL/GenBank/DDBJ databases">
        <authorList>
            <person name="So Y."/>
        </authorList>
    </citation>
    <scope>NUCLEOTIDE SEQUENCE [LARGE SCALE GENOMIC DNA]</scope>
    <source>
        <strain evidence="2 3">PWR1</strain>
    </source>
</reference>
<feature type="transmembrane region" description="Helical" evidence="1">
    <location>
        <begin position="12"/>
        <end position="34"/>
    </location>
</feature>
<feature type="transmembrane region" description="Helical" evidence="1">
    <location>
        <begin position="130"/>
        <end position="152"/>
    </location>
</feature>
<protein>
    <recommendedName>
        <fullName evidence="4">DUF3592 domain-containing protein</fullName>
    </recommendedName>
</protein>
<dbReference type="EMBL" id="JAGIYZ010000002">
    <property type="protein sequence ID" value="MBP0463105.1"/>
    <property type="molecule type" value="Genomic_DNA"/>
</dbReference>
<evidence type="ECO:0000313" key="2">
    <source>
        <dbReference type="EMBL" id="MBP0463105.1"/>
    </source>
</evidence>
<evidence type="ECO:0008006" key="4">
    <source>
        <dbReference type="Google" id="ProtNLM"/>
    </source>
</evidence>
<evidence type="ECO:0000256" key="1">
    <source>
        <dbReference type="SAM" id="Phobius"/>
    </source>
</evidence>
<dbReference type="RefSeq" id="WP_209350480.1">
    <property type="nucleotide sequence ID" value="NZ_JAGIYZ010000002.1"/>
</dbReference>